<gene>
    <name evidence="2" type="ORF">BLX24_00925</name>
</gene>
<dbReference type="AlphaFoldDB" id="A0A1S2VS27"/>
<dbReference type="InterPro" id="IPR007110">
    <property type="entry name" value="Ig-like_dom"/>
</dbReference>
<dbReference type="InterPro" id="IPR013783">
    <property type="entry name" value="Ig-like_fold"/>
</dbReference>
<evidence type="ECO:0000259" key="1">
    <source>
        <dbReference type="PROSITE" id="PS50835"/>
    </source>
</evidence>
<name>A0A1S2VS27_9BACT</name>
<dbReference type="Gene3D" id="2.60.40.10">
    <property type="entry name" value="Immunoglobulins"/>
    <property type="match status" value="1"/>
</dbReference>
<dbReference type="PROSITE" id="PS50835">
    <property type="entry name" value="IG_LIKE"/>
    <property type="match status" value="1"/>
</dbReference>
<sequence length="809" mass="81163">MKTQLKAPCPLLLFVVAGMVFMWLFTLPMASASPGKLYPDNEKGHPQRIKHTIDPAPTITISPASATYTVGQSVTVTVTNLTENNNYGFDIDDEENNIITYSSLFGNSGNLLALGSGVTSGTIVGTFDAFSVGSNRKINVYLQGGNVVVSTARFTIQAPPSLALVTKASIASVCIGNTVATLSVTATGGSTPYTYTWNAPSGASISGANNTSAISVNALTSGLKTFTVTVTGSDGSPVSSTISINVDNPTPIISPSTNLTFCEGSSLTLTSSGGNGITYLWSTGDTSASIVVSISKPYSLTITSPTGCTASATVTPYRYNRPTATVSALPGLTVCQGQSVTLNANVGGTPARIASAKAPPPVSYSWSTGSNTPSTIFTPTSNTVVSLTVNDGVCTSLPINTSIVVNPVSSVSITAAPSAIISCANPGVTLTASGSSGYTWDDNSTATTRTVSVSGVYSVSATGNGCSTTASVTVTGNSTTPTITITPTAAPILTVCAGSSLTLTANGAGSGGTYKWNTSETTQAISVSVTNTYSVTGTTASGCQSVTSVYFDVHSLPTATISALPALTVCPGKSVTLTASGLPGGLSPRIASTFSAPTVWYTWSTGSTDATAIFTPTSSTVISLTISDGACTGTTAATITAKESPTVSIGASATSLSGGQSATLTASGADSYTWSTGATSNPITVSPVSTTVYSVTGTRNGCVGVAVQPLSINCTDPISKAISATVVSVLGPGNCAVNIQGQGTGSSFVITGPNGYVFSTVYRRTGTYALSATGVRQPGTYTFTASATNACGQTSTDSITYVVAGTACP</sequence>
<dbReference type="EMBL" id="MORL01000001">
    <property type="protein sequence ID" value="OIN60708.1"/>
    <property type="molecule type" value="Genomic_DNA"/>
</dbReference>
<feature type="domain" description="Ig-like" evidence="1">
    <location>
        <begin position="322"/>
        <end position="423"/>
    </location>
</feature>
<proteinExistence type="predicted"/>
<dbReference type="Pfam" id="PF19408">
    <property type="entry name" value="PKD_6"/>
    <property type="match status" value="1"/>
</dbReference>
<evidence type="ECO:0000313" key="3">
    <source>
        <dbReference type="Proteomes" id="UP000181790"/>
    </source>
</evidence>
<evidence type="ECO:0000313" key="2">
    <source>
        <dbReference type="EMBL" id="OIN60708.1"/>
    </source>
</evidence>
<keyword evidence="3" id="KW-1185">Reference proteome</keyword>
<dbReference type="InterPro" id="IPR045829">
    <property type="entry name" value="PKD_6"/>
</dbReference>
<dbReference type="OrthoDB" id="904877at2"/>
<accession>A0A1S2VS27</accession>
<dbReference type="RefSeq" id="WP_071501208.1">
    <property type="nucleotide sequence ID" value="NZ_MORL01000001.1"/>
</dbReference>
<dbReference type="Proteomes" id="UP000181790">
    <property type="component" value="Unassembled WGS sequence"/>
</dbReference>
<comment type="caution">
    <text evidence="2">The sequence shown here is derived from an EMBL/GenBank/DDBJ whole genome shotgun (WGS) entry which is preliminary data.</text>
</comment>
<organism evidence="2 3">
    <name type="scientific">Arsenicibacter rosenii</name>
    <dbReference type="NCBI Taxonomy" id="1750698"/>
    <lineage>
        <taxon>Bacteria</taxon>
        <taxon>Pseudomonadati</taxon>
        <taxon>Bacteroidota</taxon>
        <taxon>Cytophagia</taxon>
        <taxon>Cytophagales</taxon>
        <taxon>Spirosomataceae</taxon>
        <taxon>Arsenicibacter</taxon>
    </lineage>
</organism>
<protein>
    <recommendedName>
        <fullName evidence="1">Ig-like domain-containing protein</fullName>
    </recommendedName>
</protein>
<reference evidence="2 3" key="1">
    <citation type="submission" date="2016-10" db="EMBL/GenBank/DDBJ databases">
        <title>Arsenicibacter rosenii gen. nov., sp. nov., an efficient arsenic-methylating bacterium isolated from an arsenic-contaminated paddy soil.</title>
        <authorList>
            <person name="Huang K."/>
        </authorList>
    </citation>
    <scope>NUCLEOTIDE SEQUENCE [LARGE SCALE GENOMIC DNA]</scope>
    <source>
        <strain evidence="2 3">SM-1</strain>
    </source>
</reference>